<evidence type="ECO:0000256" key="3">
    <source>
        <dbReference type="ARBA" id="ARBA00022692"/>
    </source>
</evidence>
<feature type="transmembrane region" description="Helical" evidence="6">
    <location>
        <begin position="217"/>
        <end position="238"/>
    </location>
</feature>
<accession>A0A423WYI1</accession>
<feature type="transmembrane region" description="Helical" evidence="6">
    <location>
        <begin position="424"/>
        <end position="444"/>
    </location>
</feature>
<evidence type="ECO:0000256" key="6">
    <source>
        <dbReference type="SAM" id="Phobius"/>
    </source>
</evidence>
<proteinExistence type="inferred from homology"/>
<feature type="transmembrane region" description="Helical" evidence="6">
    <location>
        <begin position="107"/>
        <end position="126"/>
    </location>
</feature>
<feature type="transmembrane region" description="Helical" evidence="6">
    <location>
        <begin position="346"/>
        <end position="369"/>
    </location>
</feature>
<dbReference type="AlphaFoldDB" id="A0A423WYI1"/>
<dbReference type="EMBL" id="LKEB01000034">
    <property type="protein sequence ID" value="ROW08577.1"/>
    <property type="molecule type" value="Genomic_DNA"/>
</dbReference>
<feature type="transmembrane region" description="Helical" evidence="6">
    <location>
        <begin position="258"/>
        <end position="276"/>
    </location>
</feature>
<feature type="transmembrane region" description="Helical" evidence="6">
    <location>
        <begin position="312"/>
        <end position="334"/>
    </location>
</feature>
<keyword evidence="3 6" id="KW-0812">Transmembrane</keyword>
<keyword evidence="4 6" id="KW-1133">Transmembrane helix</keyword>
<protein>
    <recommendedName>
        <fullName evidence="7">Major facilitator superfamily (MFS) profile domain-containing protein</fullName>
    </recommendedName>
</protein>
<dbReference type="InterPro" id="IPR036259">
    <property type="entry name" value="MFS_trans_sf"/>
</dbReference>
<dbReference type="Pfam" id="PF07690">
    <property type="entry name" value="MFS_1"/>
    <property type="match status" value="1"/>
</dbReference>
<evidence type="ECO:0000313" key="8">
    <source>
        <dbReference type="EMBL" id="ROW08577.1"/>
    </source>
</evidence>
<sequence>MQPLSGKFYSSFTTKWTFLLFFFVFEVGSLICGAAISSNMFIAGQCVAGLGASGLFNGAVTIIAASVPLEKRPMYQGIMLGLGEMGIVMGPLIGGALTQYVTWRWCFYINLPIGGVVAAALIFIKIPDITAKPTLSVKVVRELIPELDLLGFALFAPAAVMFLLALQLGGAGSYKWGSSVVIGLFVGAGVTAILFVLWERRMGDSAMMPGRLLRQRIVTCSFLHFGLLMSTVSVASYYLPTYFQAIRGEGATMSGVDMLPSILSQLLFIALAGGLVKSVGYYLPFAVLSGLLNSVGNGLLSTLSTSTSTGRWIGYQIITGAGRGTGLQMGMVAVQNAVTDEQTPVAMALLMFSQNFLGATLLICATTLFDSSLKKEVAQHAPSVSYASVLAAGADPSSLRSLVPGGGSELAGLLLAYSNSIDKIFYLVTGLAGASFFVAFGLGWKDVRPKKGPDGESEA</sequence>
<feature type="transmembrane region" description="Helical" evidence="6">
    <location>
        <begin position="16"/>
        <end position="36"/>
    </location>
</feature>
<evidence type="ECO:0000256" key="5">
    <source>
        <dbReference type="ARBA" id="ARBA00023136"/>
    </source>
</evidence>
<comment type="similarity">
    <text evidence="2">Belongs to the major facilitator superfamily. TCR/Tet family.</text>
</comment>
<feature type="transmembrane region" description="Helical" evidence="6">
    <location>
        <begin position="281"/>
        <end position="300"/>
    </location>
</feature>
<dbReference type="InParanoid" id="A0A423WYI1"/>
<keyword evidence="9" id="KW-1185">Reference proteome</keyword>
<dbReference type="InterPro" id="IPR011701">
    <property type="entry name" value="MFS"/>
</dbReference>
<dbReference type="OrthoDB" id="10021397at2759"/>
<evidence type="ECO:0000256" key="1">
    <source>
        <dbReference type="ARBA" id="ARBA00004141"/>
    </source>
</evidence>
<dbReference type="Gene3D" id="1.20.1250.20">
    <property type="entry name" value="MFS general substrate transporter like domains"/>
    <property type="match status" value="1"/>
</dbReference>
<feature type="transmembrane region" description="Helical" evidence="6">
    <location>
        <begin position="147"/>
        <end position="170"/>
    </location>
</feature>
<name>A0A423WYI1_9PEZI</name>
<dbReference type="InterPro" id="IPR020846">
    <property type="entry name" value="MFS_dom"/>
</dbReference>
<dbReference type="PROSITE" id="PS50850">
    <property type="entry name" value="MFS"/>
    <property type="match status" value="1"/>
</dbReference>
<dbReference type="SUPFAM" id="SSF103473">
    <property type="entry name" value="MFS general substrate transporter"/>
    <property type="match status" value="1"/>
</dbReference>
<feature type="transmembrane region" description="Helical" evidence="6">
    <location>
        <begin position="176"/>
        <end position="197"/>
    </location>
</feature>
<dbReference type="GO" id="GO:0005886">
    <property type="term" value="C:plasma membrane"/>
    <property type="evidence" value="ECO:0007669"/>
    <property type="project" value="TreeGrafter"/>
</dbReference>
<feature type="transmembrane region" description="Helical" evidence="6">
    <location>
        <begin position="77"/>
        <end position="101"/>
    </location>
</feature>
<evidence type="ECO:0000256" key="2">
    <source>
        <dbReference type="ARBA" id="ARBA00007520"/>
    </source>
</evidence>
<reference evidence="8 9" key="1">
    <citation type="submission" date="2015-09" db="EMBL/GenBank/DDBJ databases">
        <title>Host preference determinants of Valsa canker pathogens revealed by comparative genomics.</title>
        <authorList>
            <person name="Yin Z."/>
            <person name="Huang L."/>
        </authorList>
    </citation>
    <scope>NUCLEOTIDE SEQUENCE [LARGE SCALE GENOMIC DNA]</scope>
    <source>
        <strain evidence="8 9">SXYLt</strain>
    </source>
</reference>
<organism evidence="8 9">
    <name type="scientific">Cytospora leucostoma</name>
    <dbReference type="NCBI Taxonomy" id="1230097"/>
    <lineage>
        <taxon>Eukaryota</taxon>
        <taxon>Fungi</taxon>
        <taxon>Dikarya</taxon>
        <taxon>Ascomycota</taxon>
        <taxon>Pezizomycotina</taxon>
        <taxon>Sordariomycetes</taxon>
        <taxon>Sordariomycetidae</taxon>
        <taxon>Diaporthales</taxon>
        <taxon>Cytosporaceae</taxon>
        <taxon>Cytospora</taxon>
    </lineage>
</organism>
<gene>
    <name evidence="8" type="ORF">VPNG_06163</name>
</gene>
<evidence type="ECO:0000313" key="9">
    <source>
        <dbReference type="Proteomes" id="UP000285146"/>
    </source>
</evidence>
<dbReference type="Proteomes" id="UP000285146">
    <property type="component" value="Unassembled WGS sequence"/>
</dbReference>
<feature type="transmembrane region" description="Helical" evidence="6">
    <location>
        <begin position="42"/>
        <end position="65"/>
    </location>
</feature>
<dbReference type="PANTHER" id="PTHR23501:SF193">
    <property type="entry name" value="MULTIDRUG TRANSPORTER, PUTATIVE (AFU_ORTHOLOGUE AFUA_8G00940)-RELATED"/>
    <property type="match status" value="1"/>
</dbReference>
<evidence type="ECO:0000256" key="4">
    <source>
        <dbReference type="ARBA" id="ARBA00022989"/>
    </source>
</evidence>
<evidence type="ECO:0000259" key="7">
    <source>
        <dbReference type="PROSITE" id="PS50850"/>
    </source>
</evidence>
<dbReference type="PANTHER" id="PTHR23501">
    <property type="entry name" value="MAJOR FACILITATOR SUPERFAMILY"/>
    <property type="match status" value="1"/>
</dbReference>
<dbReference type="FunCoup" id="A0A423WYI1">
    <property type="interactions" value="60"/>
</dbReference>
<dbReference type="GO" id="GO:0022857">
    <property type="term" value="F:transmembrane transporter activity"/>
    <property type="evidence" value="ECO:0007669"/>
    <property type="project" value="InterPro"/>
</dbReference>
<feature type="domain" description="Major facilitator superfamily (MFS) profile" evidence="7">
    <location>
        <begin position="1"/>
        <end position="447"/>
    </location>
</feature>
<keyword evidence="5 6" id="KW-0472">Membrane</keyword>
<comment type="caution">
    <text evidence="8">The sequence shown here is derived from an EMBL/GenBank/DDBJ whole genome shotgun (WGS) entry which is preliminary data.</text>
</comment>
<comment type="subcellular location">
    <subcellularLocation>
        <location evidence="1">Membrane</location>
        <topology evidence="1">Multi-pass membrane protein</topology>
    </subcellularLocation>
</comment>